<dbReference type="PANTHER" id="PTHR31720:SF17">
    <property type="entry name" value="SERPENTINE RECEPTOR, CLASS Z"/>
    <property type="match status" value="1"/>
</dbReference>
<protein>
    <submittedName>
        <fullName evidence="2">Uncharacterized protein</fullName>
    </submittedName>
</protein>
<feature type="transmembrane region" description="Helical" evidence="1">
    <location>
        <begin position="342"/>
        <end position="365"/>
    </location>
</feature>
<evidence type="ECO:0000256" key="1">
    <source>
        <dbReference type="SAM" id="Phobius"/>
    </source>
</evidence>
<accession>G0P2J9</accession>
<keyword evidence="1" id="KW-1133">Transmembrane helix</keyword>
<dbReference type="OrthoDB" id="5905203at2759"/>
<dbReference type="InterPro" id="IPR018817">
    <property type="entry name" value="7TM_GPCR_serpentine_rcpt_Srz"/>
</dbReference>
<keyword evidence="1" id="KW-0812">Transmembrane</keyword>
<keyword evidence="3" id="KW-1185">Reference proteome</keyword>
<gene>
    <name evidence="2" type="ORF">CAEBREN_28953</name>
</gene>
<dbReference type="Pfam" id="PF10325">
    <property type="entry name" value="7TM_GPCR_Srz"/>
    <property type="match status" value="1"/>
</dbReference>
<feature type="transmembrane region" description="Helical" evidence="1">
    <location>
        <begin position="223"/>
        <end position="244"/>
    </location>
</feature>
<name>G0P2J9_CAEBE</name>
<dbReference type="HOGENOM" id="CLU_712181_0_0_1"/>
<organism evidence="3">
    <name type="scientific">Caenorhabditis brenneri</name>
    <name type="common">Nematode worm</name>
    <dbReference type="NCBI Taxonomy" id="135651"/>
    <lineage>
        <taxon>Eukaryota</taxon>
        <taxon>Metazoa</taxon>
        <taxon>Ecdysozoa</taxon>
        <taxon>Nematoda</taxon>
        <taxon>Chromadorea</taxon>
        <taxon>Rhabditida</taxon>
        <taxon>Rhabditina</taxon>
        <taxon>Rhabditomorpha</taxon>
        <taxon>Rhabditoidea</taxon>
        <taxon>Rhabditidae</taxon>
        <taxon>Peloderinae</taxon>
        <taxon>Caenorhabditis</taxon>
    </lineage>
</organism>
<feature type="transmembrane region" description="Helical" evidence="1">
    <location>
        <begin position="298"/>
        <end position="321"/>
    </location>
</feature>
<reference evidence="3" key="1">
    <citation type="submission" date="2011-07" db="EMBL/GenBank/DDBJ databases">
        <authorList>
            <consortium name="Caenorhabditis brenneri Sequencing and Analysis Consortium"/>
            <person name="Wilson R.K."/>
        </authorList>
    </citation>
    <scope>NUCLEOTIDE SEQUENCE [LARGE SCALE GENOMIC DNA]</scope>
    <source>
        <strain evidence="3">PB2801</strain>
    </source>
</reference>
<feature type="transmembrane region" description="Helical" evidence="1">
    <location>
        <begin position="135"/>
        <end position="156"/>
    </location>
</feature>
<evidence type="ECO:0000313" key="2">
    <source>
        <dbReference type="EMBL" id="EGT43302.1"/>
    </source>
</evidence>
<keyword evidence="1" id="KW-0472">Membrane</keyword>
<feature type="transmembrane region" description="Helical" evidence="1">
    <location>
        <begin position="265"/>
        <end position="286"/>
    </location>
</feature>
<evidence type="ECO:0000313" key="3">
    <source>
        <dbReference type="Proteomes" id="UP000008068"/>
    </source>
</evidence>
<dbReference type="EMBL" id="GL380027">
    <property type="protein sequence ID" value="EGT43302.1"/>
    <property type="molecule type" value="Genomic_DNA"/>
</dbReference>
<dbReference type="AlphaFoldDB" id="G0P2J9"/>
<feature type="transmembrane region" description="Helical" evidence="1">
    <location>
        <begin position="184"/>
        <end position="203"/>
    </location>
</feature>
<dbReference type="InParanoid" id="G0P2J9"/>
<dbReference type="PANTHER" id="PTHR31720">
    <property type="entry name" value="SERPENTINE RECEPTOR, CLASS Z-RELATED"/>
    <property type="match status" value="1"/>
</dbReference>
<sequence>MLETLSTSLAFELSPVIDNTNQSVETPMNGDDTSSWLVNYLTDSSEHDVQKDKPDTFLFGNRCNSSAAEFQFSTTFVPLLTDITPSFKFSMKINRFNQKSFNDSDFSNSTLFCNDTENSTNLVASKLEAFALNSFLIILGVFVLCLWILFPFYVYLNKVNKERDESMPLYPITSHLYDTVKTTYITFSFLFISIILMLVTFYLKIYVAFEILHVLPMITVPTLYIITEVTQLLISLVAIRKFVIYFFPASIPKVMKVQEWMVKHLWILYAGITIKELVGVVINFVNLWKPCDEQKSSLYFPISYALTLTFHTVSSLLYVAIAVRMRIRKSTSSKKNKPQIYMVWQALIIMVFKLITITIALLLYLSSSSSRLSLYFTIFIMGGGQHSI</sequence>
<dbReference type="Proteomes" id="UP000008068">
    <property type="component" value="Unassembled WGS sequence"/>
</dbReference>
<proteinExistence type="predicted"/>